<protein>
    <submittedName>
        <fullName evidence="1">Uncharacterized protein</fullName>
    </submittedName>
</protein>
<evidence type="ECO:0000313" key="1">
    <source>
        <dbReference type="EMBL" id="MEV0367482.1"/>
    </source>
</evidence>
<evidence type="ECO:0000313" key="2">
    <source>
        <dbReference type="Proteomes" id="UP001551658"/>
    </source>
</evidence>
<gene>
    <name evidence="1" type="ORF">AB0H72_32835</name>
</gene>
<name>A0ABV3FID7_9NOCA</name>
<organism evidence="1 2">
    <name type="scientific">Nocardia fusca</name>
    <dbReference type="NCBI Taxonomy" id="941183"/>
    <lineage>
        <taxon>Bacteria</taxon>
        <taxon>Bacillati</taxon>
        <taxon>Actinomycetota</taxon>
        <taxon>Actinomycetes</taxon>
        <taxon>Mycobacteriales</taxon>
        <taxon>Nocardiaceae</taxon>
        <taxon>Nocardia</taxon>
    </lineage>
</organism>
<dbReference type="RefSeq" id="WP_357987089.1">
    <property type="nucleotide sequence ID" value="NZ_JBFAIH010000031.1"/>
</dbReference>
<sequence>MGGGRKKIPPASRTAPVIPKWIPKAKEFQPPSGEDCLRVRLSHLDVGGPFCLTNIEKDHFADLIGRLKSFESMKRSVLFAPGSDEGKVYAVADLPNKVAKDRLVELEYDDQTEIARLRISGERRLYGFLSEGSSDFWALWWDPEHEIWPSPKKRT</sequence>
<proteinExistence type="predicted"/>
<dbReference type="EMBL" id="JBFAIH010000031">
    <property type="protein sequence ID" value="MEV0367482.1"/>
    <property type="molecule type" value="Genomic_DNA"/>
</dbReference>
<reference evidence="1 2" key="1">
    <citation type="submission" date="2024-06" db="EMBL/GenBank/DDBJ databases">
        <title>The Natural Products Discovery Center: Release of the First 8490 Sequenced Strains for Exploring Actinobacteria Biosynthetic Diversity.</title>
        <authorList>
            <person name="Kalkreuter E."/>
            <person name="Kautsar S.A."/>
            <person name="Yang D."/>
            <person name="Bader C.D."/>
            <person name="Teijaro C.N."/>
            <person name="Fluegel L."/>
            <person name="Davis C.M."/>
            <person name="Simpson J.R."/>
            <person name="Lauterbach L."/>
            <person name="Steele A.D."/>
            <person name="Gui C."/>
            <person name="Meng S."/>
            <person name="Li G."/>
            <person name="Viehrig K."/>
            <person name="Ye F."/>
            <person name="Su P."/>
            <person name="Kiefer A.F."/>
            <person name="Nichols A."/>
            <person name="Cepeda A.J."/>
            <person name="Yan W."/>
            <person name="Fan B."/>
            <person name="Jiang Y."/>
            <person name="Adhikari A."/>
            <person name="Zheng C.-J."/>
            <person name="Schuster L."/>
            <person name="Cowan T.M."/>
            <person name="Smanski M.J."/>
            <person name="Chevrette M.G."/>
            <person name="De Carvalho L.P.S."/>
            <person name="Shen B."/>
        </authorList>
    </citation>
    <scope>NUCLEOTIDE SEQUENCE [LARGE SCALE GENOMIC DNA]</scope>
    <source>
        <strain evidence="1 2">NPDC050671</strain>
    </source>
</reference>
<comment type="caution">
    <text evidence="1">The sequence shown here is derived from an EMBL/GenBank/DDBJ whole genome shotgun (WGS) entry which is preliminary data.</text>
</comment>
<accession>A0ABV3FID7</accession>
<dbReference type="Proteomes" id="UP001551658">
    <property type="component" value="Unassembled WGS sequence"/>
</dbReference>
<keyword evidence="2" id="KW-1185">Reference proteome</keyword>